<evidence type="ECO:0000313" key="6">
    <source>
        <dbReference type="Proteomes" id="UP000308092"/>
    </source>
</evidence>
<dbReference type="GO" id="GO:0044550">
    <property type="term" value="P:secondary metabolite biosynthetic process"/>
    <property type="evidence" value="ECO:0007669"/>
    <property type="project" value="TreeGrafter"/>
</dbReference>
<dbReference type="InterPro" id="IPR002938">
    <property type="entry name" value="FAD-bd"/>
</dbReference>
<dbReference type="STRING" id="1220188.A0A4V3UMY6"/>
<gene>
    <name evidence="5" type="ORF">EYZ11_011519</name>
</gene>
<keyword evidence="6" id="KW-1185">Reference proteome</keyword>
<dbReference type="InterPro" id="IPR036188">
    <property type="entry name" value="FAD/NAD-bd_sf"/>
</dbReference>
<dbReference type="AlphaFoldDB" id="A0A4V3UMY6"/>
<sequence>MRSAAWSQRKKHILPLVRRKQKLDTCISGLTRGDSEKFTLPARKADAVKAFEGFNTAVRAIIDMPQNELSKWAVFDTCVYPVPTFIRGRVCISGDAAHAAATYHGTGASFAVEDAAVLAQLLSTADEYTESHDVENGGISKPNLLRKSLETYNSIRLERAHWLVETSRHIGKIYQGQNAEVGVDSTKCAQEIDWRCRKIWHYDVNQMTRETKELFTKQLETV</sequence>
<feature type="domain" description="FAD-binding" evidence="4">
    <location>
        <begin position="73"/>
        <end position="123"/>
    </location>
</feature>
<evidence type="ECO:0000256" key="3">
    <source>
        <dbReference type="ARBA" id="ARBA00023002"/>
    </source>
</evidence>
<reference evidence="5 6" key="1">
    <citation type="submission" date="2019-03" db="EMBL/GenBank/DDBJ databases">
        <title>The genome sequence of a newly discovered highly antifungal drug resistant Aspergillus species, Aspergillus tanneri NIH 1004.</title>
        <authorList>
            <person name="Mounaud S."/>
            <person name="Singh I."/>
            <person name="Joardar V."/>
            <person name="Pakala S."/>
            <person name="Pakala S."/>
            <person name="Venepally P."/>
            <person name="Hoover J."/>
            <person name="Nierman W."/>
            <person name="Chung J."/>
            <person name="Losada L."/>
        </authorList>
    </citation>
    <scope>NUCLEOTIDE SEQUENCE [LARGE SCALE GENOMIC DNA]</scope>
    <source>
        <strain evidence="5 6">NIH1004</strain>
    </source>
</reference>
<evidence type="ECO:0000256" key="2">
    <source>
        <dbReference type="ARBA" id="ARBA00022827"/>
    </source>
</evidence>
<keyword evidence="2" id="KW-0274">FAD</keyword>
<accession>A0A4V3UMY6</accession>
<dbReference type="InterPro" id="IPR051104">
    <property type="entry name" value="FAD_monoxygenase"/>
</dbReference>
<keyword evidence="3" id="KW-0560">Oxidoreductase</keyword>
<comment type="caution">
    <text evidence="5">The sequence shown here is derived from an EMBL/GenBank/DDBJ whole genome shotgun (WGS) entry which is preliminary data.</text>
</comment>
<dbReference type="VEuPathDB" id="FungiDB:EYZ11_011519"/>
<dbReference type="Gene3D" id="3.50.50.60">
    <property type="entry name" value="FAD/NAD(P)-binding domain"/>
    <property type="match status" value="1"/>
</dbReference>
<evidence type="ECO:0000256" key="1">
    <source>
        <dbReference type="ARBA" id="ARBA00022630"/>
    </source>
</evidence>
<dbReference type="SUPFAM" id="SSF51905">
    <property type="entry name" value="FAD/NAD(P)-binding domain"/>
    <property type="match status" value="1"/>
</dbReference>
<dbReference type="PANTHER" id="PTHR46720">
    <property type="entry name" value="HYDROXYLASE, PUTATIVE (AFU_ORTHOLOGUE AFUA_3G01460)-RELATED"/>
    <property type="match status" value="1"/>
</dbReference>
<dbReference type="GO" id="GO:0071949">
    <property type="term" value="F:FAD binding"/>
    <property type="evidence" value="ECO:0007669"/>
    <property type="project" value="InterPro"/>
</dbReference>
<evidence type="ECO:0000313" key="5">
    <source>
        <dbReference type="EMBL" id="THC89034.1"/>
    </source>
</evidence>
<dbReference type="PANTHER" id="PTHR46720:SF3">
    <property type="entry name" value="FAD-BINDING DOMAIN-CONTAINING PROTEIN-RELATED"/>
    <property type="match status" value="1"/>
</dbReference>
<organism evidence="5 6">
    <name type="scientific">Aspergillus tanneri</name>
    <dbReference type="NCBI Taxonomy" id="1220188"/>
    <lineage>
        <taxon>Eukaryota</taxon>
        <taxon>Fungi</taxon>
        <taxon>Dikarya</taxon>
        <taxon>Ascomycota</taxon>
        <taxon>Pezizomycotina</taxon>
        <taxon>Eurotiomycetes</taxon>
        <taxon>Eurotiomycetidae</taxon>
        <taxon>Eurotiales</taxon>
        <taxon>Aspergillaceae</taxon>
        <taxon>Aspergillus</taxon>
        <taxon>Aspergillus subgen. Circumdati</taxon>
    </lineage>
</organism>
<dbReference type="Proteomes" id="UP000308092">
    <property type="component" value="Unassembled WGS sequence"/>
</dbReference>
<keyword evidence="1" id="KW-0285">Flavoprotein</keyword>
<dbReference type="GO" id="GO:0016491">
    <property type="term" value="F:oxidoreductase activity"/>
    <property type="evidence" value="ECO:0007669"/>
    <property type="project" value="UniProtKB-KW"/>
</dbReference>
<proteinExistence type="predicted"/>
<protein>
    <recommendedName>
        <fullName evidence="4">FAD-binding domain-containing protein</fullName>
    </recommendedName>
</protein>
<name>A0A4V3UMY6_9EURO</name>
<evidence type="ECO:0000259" key="4">
    <source>
        <dbReference type="Pfam" id="PF01494"/>
    </source>
</evidence>
<dbReference type="EMBL" id="SOSA01000722">
    <property type="protein sequence ID" value="THC89034.1"/>
    <property type="molecule type" value="Genomic_DNA"/>
</dbReference>
<dbReference type="Pfam" id="PF01494">
    <property type="entry name" value="FAD_binding_3"/>
    <property type="match status" value="1"/>
</dbReference>